<evidence type="ECO:0000313" key="4">
    <source>
        <dbReference type="WBParaSite" id="MCU_010822-RA"/>
    </source>
</evidence>
<feature type="compositionally biased region" description="Polar residues" evidence="2">
    <location>
        <begin position="784"/>
        <end position="793"/>
    </location>
</feature>
<protein>
    <submittedName>
        <fullName evidence="4">Tudor domain-containing protein</fullName>
    </submittedName>
</protein>
<name>A0A5K3FUZ4_MESCO</name>
<accession>A0A5K3FUZ4</accession>
<evidence type="ECO:0000256" key="2">
    <source>
        <dbReference type="SAM" id="MobiDB-lite"/>
    </source>
</evidence>
<dbReference type="Gene3D" id="2.30.30.140">
    <property type="match status" value="1"/>
</dbReference>
<dbReference type="SUPFAM" id="SSF63748">
    <property type="entry name" value="Tudor/PWWP/MBT"/>
    <property type="match status" value="1"/>
</dbReference>
<sequence length="805" mass="89802">MLSSRQITVIAVFTASLLYAWSRYHKKKKIEHILASAGKSSSNETCKTSSTSEQSEVLALQTEIFTDRPKEVSFKAHIPQISIVRSETEIPVEKPHVDAQALPIVSDVFPIYEETVKEKFVNQEESIHEEITRPNSEQILGSEPVIKGNRDSETSVGVTESIIPKFKALAAKAVTQAEVASVELQPLSTLVIASPSAAAATKLPEEPNIKEPQHSTIVGEQKETTASSISDITVEINKIPVIPVTSLSKATVTSQVQAVSAFPKSTRIVEQIPVSEVEELCLFDHQESIEVEKTVNSGSSVDIFAAHQTDYIKEVPVMKPKTSETLEESTPAFTSNDQYEISASDGSEEAASPCSSETDSELVQSLPKGIFNDPDNDIVEDAPEVLDGKTIPRVLVPDDLWAEAVEKDTWRETFYVPASMGGVLIGRFGKNVRELKSQWNAEFSLNMCPGRQDTLLLKLSCPVEHKENVLHWISGRFKMRPSQTTIGNPNQLRRLLPLGHFTQIQVRSLYGLKEFFVTIKDSEYSRYLAMQEELDKDYASLSSSRMQLYEPVTSGTVAILPHSYGFARALILKVLLTWPRQAVCFMLDHGTFGVIGLSELRKIKAKYMRVPFQAIHVSWAHALPIYSDVPDLHILRTFFSGDKTVAFPVRMETCCRASVALLDYQPPQSTTDQPTYSDLLALACRSGLYVAAPLGIFPDRQTWLNRTDRPYYPCPYSDIAYKQLVEYYPEESLPSNSGLQSQQQSKQHKGMGQLQTRTGRGGGSYRRSHHHSHNRRFRKNSHRTNNSNNFHNGQTKREQLAAAKG</sequence>
<feature type="region of interest" description="Disordered" evidence="2">
    <location>
        <begin position="321"/>
        <end position="359"/>
    </location>
</feature>
<feature type="compositionally biased region" description="Basic residues" evidence="2">
    <location>
        <begin position="766"/>
        <end position="782"/>
    </location>
</feature>
<dbReference type="CDD" id="cd00105">
    <property type="entry name" value="KH-I"/>
    <property type="match status" value="1"/>
</dbReference>
<feature type="region of interest" description="Disordered" evidence="2">
    <location>
        <begin position="732"/>
        <end position="805"/>
    </location>
</feature>
<proteinExistence type="predicted"/>
<reference evidence="4" key="1">
    <citation type="submission" date="2019-11" db="UniProtKB">
        <authorList>
            <consortium name="WormBaseParasite"/>
        </authorList>
    </citation>
    <scope>IDENTIFICATION</scope>
</reference>
<feature type="compositionally biased region" description="Polar residues" evidence="2">
    <location>
        <begin position="733"/>
        <end position="745"/>
    </location>
</feature>
<evidence type="ECO:0000256" key="1">
    <source>
        <dbReference type="PROSITE-ProRule" id="PRU00117"/>
    </source>
</evidence>
<feature type="compositionally biased region" description="Polar residues" evidence="2">
    <location>
        <begin position="331"/>
        <end position="345"/>
    </location>
</feature>
<dbReference type="GO" id="GO:0003723">
    <property type="term" value="F:RNA binding"/>
    <property type="evidence" value="ECO:0007669"/>
    <property type="project" value="UniProtKB-UniRule"/>
</dbReference>
<dbReference type="InterPro" id="IPR002999">
    <property type="entry name" value="Tudor"/>
</dbReference>
<organism evidence="4">
    <name type="scientific">Mesocestoides corti</name>
    <name type="common">Flatworm</name>
    <dbReference type="NCBI Taxonomy" id="53468"/>
    <lineage>
        <taxon>Eukaryota</taxon>
        <taxon>Metazoa</taxon>
        <taxon>Spiralia</taxon>
        <taxon>Lophotrochozoa</taxon>
        <taxon>Platyhelminthes</taxon>
        <taxon>Cestoda</taxon>
        <taxon>Eucestoda</taxon>
        <taxon>Cyclophyllidea</taxon>
        <taxon>Mesocestoididae</taxon>
        <taxon>Mesocestoides</taxon>
    </lineage>
</organism>
<dbReference type="AlphaFoldDB" id="A0A5K3FUZ4"/>
<evidence type="ECO:0000259" key="3">
    <source>
        <dbReference type="Pfam" id="PF00567"/>
    </source>
</evidence>
<dbReference type="WBParaSite" id="MCU_010822-RA">
    <property type="protein sequence ID" value="MCU_010822-RA"/>
    <property type="gene ID" value="MCU_010822"/>
</dbReference>
<feature type="domain" description="Tudor" evidence="3">
    <location>
        <begin position="498"/>
        <end position="618"/>
    </location>
</feature>
<keyword evidence="1" id="KW-0694">RNA-binding</keyword>
<dbReference type="PROSITE" id="PS50084">
    <property type="entry name" value="KH_TYPE_1"/>
    <property type="match status" value="1"/>
</dbReference>
<dbReference type="Pfam" id="PF00567">
    <property type="entry name" value="TUDOR"/>
    <property type="match status" value="1"/>
</dbReference>